<dbReference type="Proteomes" id="UP000199064">
    <property type="component" value="Unassembled WGS sequence"/>
</dbReference>
<sequence>MRDHSALSIRLPLDVKAKLQLRAGSGSLNAEVIRMLKTMLDAEPVHFRLYQKNGFYVLDTGAGTEIHDVFMSKDEAVKSAVLTLNSMGLNETDLLDMTEKETVHA</sequence>
<keyword evidence="2" id="KW-1185">Reference proteome</keyword>
<name>A0A1H4JAP2_9HYPH</name>
<dbReference type="RefSeq" id="WP_143038419.1">
    <property type="nucleotide sequence ID" value="NZ_FNSL01000001.1"/>
</dbReference>
<dbReference type="AlphaFoldDB" id="A0A1H4JAP2"/>
<reference evidence="2" key="1">
    <citation type="submission" date="2016-10" db="EMBL/GenBank/DDBJ databases">
        <authorList>
            <person name="Varghese N."/>
            <person name="Submissions S."/>
        </authorList>
    </citation>
    <scope>NUCLEOTIDE SEQUENCE [LARGE SCALE GENOMIC DNA]</scope>
    <source>
        <strain evidence="2">ES.061</strain>
    </source>
</reference>
<accession>A0A1H4JAP2</accession>
<proteinExistence type="predicted"/>
<organism evidence="1 2">
    <name type="scientific">Nitratireductor aquibiodomus</name>
    <dbReference type="NCBI Taxonomy" id="204799"/>
    <lineage>
        <taxon>Bacteria</taxon>
        <taxon>Pseudomonadati</taxon>
        <taxon>Pseudomonadota</taxon>
        <taxon>Alphaproteobacteria</taxon>
        <taxon>Hyphomicrobiales</taxon>
        <taxon>Phyllobacteriaceae</taxon>
        <taxon>Nitratireductor</taxon>
    </lineage>
</organism>
<gene>
    <name evidence="1" type="ORF">SAMN05216452_1183</name>
</gene>
<dbReference type="EMBL" id="FNSL01000001">
    <property type="protein sequence ID" value="SEB43323.1"/>
    <property type="molecule type" value="Genomic_DNA"/>
</dbReference>
<protein>
    <submittedName>
        <fullName evidence="1">Uncharacterized protein</fullName>
    </submittedName>
</protein>
<evidence type="ECO:0000313" key="2">
    <source>
        <dbReference type="Proteomes" id="UP000199064"/>
    </source>
</evidence>
<evidence type="ECO:0000313" key="1">
    <source>
        <dbReference type="EMBL" id="SEB43323.1"/>
    </source>
</evidence>